<dbReference type="InterPro" id="IPR045851">
    <property type="entry name" value="AMP-bd_C_sf"/>
</dbReference>
<evidence type="ECO:0000313" key="5">
    <source>
        <dbReference type="EMBL" id="AOW01378.1"/>
    </source>
</evidence>
<evidence type="ECO:0000313" key="6">
    <source>
        <dbReference type="EMBL" id="RDW24553.1"/>
    </source>
</evidence>
<dbReference type="PANTHER" id="PTHR24096:SF149">
    <property type="entry name" value="AMP-BINDING DOMAIN-CONTAINING PROTEIN-RELATED"/>
    <property type="match status" value="1"/>
</dbReference>
<comment type="similarity">
    <text evidence="1">Belongs to the ATP-dependent AMP-binding enzyme family.</text>
</comment>
<evidence type="ECO:0000259" key="4">
    <source>
        <dbReference type="Pfam" id="PF13193"/>
    </source>
</evidence>
<organism evidence="5 7">
    <name type="scientific">Yarrowia lipolytica</name>
    <name type="common">Candida lipolytica</name>
    <dbReference type="NCBI Taxonomy" id="4952"/>
    <lineage>
        <taxon>Eukaryota</taxon>
        <taxon>Fungi</taxon>
        <taxon>Dikarya</taxon>
        <taxon>Ascomycota</taxon>
        <taxon>Saccharomycotina</taxon>
        <taxon>Dipodascomycetes</taxon>
        <taxon>Dipodascales</taxon>
        <taxon>Dipodascales incertae sedis</taxon>
        <taxon>Yarrowia</taxon>
    </lineage>
</organism>
<evidence type="ECO:0008006" key="9">
    <source>
        <dbReference type="Google" id="ProtNLM"/>
    </source>
</evidence>
<evidence type="ECO:0000313" key="7">
    <source>
        <dbReference type="Proteomes" id="UP000182444"/>
    </source>
</evidence>
<dbReference type="GO" id="GO:0019748">
    <property type="term" value="P:secondary metabolic process"/>
    <property type="evidence" value="ECO:0007669"/>
    <property type="project" value="TreeGrafter"/>
</dbReference>
<proteinExistence type="inferred from homology"/>
<evidence type="ECO:0000259" key="3">
    <source>
        <dbReference type="Pfam" id="PF00501"/>
    </source>
</evidence>
<dbReference type="GO" id="GO:0016405">
    <property type="term" value="F:CoA-ligase activity"/>
    <property type="evidence" value="ECO:0007669"/>
    <property type="project" value="TreeGrafter"/>
</dbReference>
<dbReference type="VEuPathDB" id="FungiDB:YALI0_B07755g"/>
<dbReference type="OMA" id="HTERYHI"/>
<evidence type="ECO:0000256" key="2">
    <source>
        <dbReference type="ARBA" id="ARBA00022598"/>
    </source>
</evidence>
<dbReference type="VEuPathDB" id="FungiDB:YALI1_B10231g"/>
<dbReference type="EMBL" id="CP017554">
    <property type="protein sequence ID" value="AOW01378.1"/>
    <property type="molecule type" value="Genomic_DNA"/>
</dbReference>
<dbReference type="eggNOG" id="KOG1176">
    <property type="taxonomic scope" value="Eukaryota"/>
</dbReference>
<dbReference type="InterPro" id="IPR025110">
    <property type="entry name" value="AMP-bd_C"/>
</dbReference>
<sequence length="598" mass="65541">MSIIHKSPVPDVQLFYGSWPDLMRTSPHAHNDSKPVVFDFDTKQQLTWKQVWQLSARLRAQLYHKYGIGKPGALAPFHNDPSLGDVVIFYTPNTYSSLPYHLALHDLGATISPASTSYDVKDICHQIVTTDAVVVVAAAEKSEIAREAVQLSGRDVRVVVMEDLINNAPTVAQNDIDSAPHVSLSRDQARAKIAYLGMSSGTSGGLPKAVRLTHFNVTSNCLQVSAAAPNLAQNVVASAVIPTTHIYGLTMFLSVLPYNGSVVIHHKQFNLRDLLEAQKTYKVSLWILVPPVIVQLAKNPMVDEYLDSIRAHVRCIVSGAAPLGGNVVDQVSVRLTGNKEGILPNGDKLVIHQAYGLTESSPIVGMLDPLSDHIDVMTVGCLMPNTEARIVDEEGNDQPAVHVTDTRGIGAAVKRGEKIPSGELWIRGPQIMDGYHKNPESSRESLEPSTETYGLQHFQDRWLRTGDVAVIDTFGRVMVVDRTKELIKSMSRQVAPAELEALLLNHPSVNDVAVVGVHNDDNGTESARAFVVLQPGDACDPTTIKHWMDQQVPSYKRLYGGIVVIDTVPKNASGKILRRLLRQRRDDRVWGLAKVAKL</sequence>
<dbReference type="InterPro" id="IPR042099">
    <property type="entry name" value="ANL_N_sf"/>
</dbReference>
<feature type="domain" description="AMP-dependent synthetase/ligase" evidence="3">
    <location>
        <begin position="33"/>
        <end position="436"/>
    </location>
</feature>
<dbReference type="EMBL" id="KZ859029">
    <property type="protein sequence ID" value="RDW24553.1"/>
    <property type="molecule type" value="Genomic_DNA"/>
</dbReference>
<dbReference type="AlphaFoldDB" id="A0A1D8N6X2"/>
<name>A0A1D8N6X2_YARLL</name>
<dbReference type="Gene3D" id="3.30.300.30">
    <property type="match status" value="1"/>
</dbReference>
<reference evidence="6 8" key="2">
    <citation type="submission" date="2018-07" db="EMBL/GenBank/DDBJ databases">
        <title>Draft Genome Assemblies for Five Robust Yarrowia lipolytica Strains Exhibiting High Lipid Production and Pentose Sugar Utilization and Sugar Alcohol Secretion from Undetoxified Lignocellulosic Biomass Hydrolysates.</title>
        <authorList>
            <consortium name="DOE Joint Genome Institute"/>
            <person name="Walker C."/>
            <person name="Ryu S."/>
            <person name="Na H."/>
            <person name="Zane M."/>
            <person name="LaButti K."/>
            <person name="Lipzen A."/>
            <person name="Haridas S."/>
            <person name="Barry K."/>
            <person name="Grigoriev I.V."/>
            <person name="Quarterman J."/>
            <person name="Slininger P."/>
            <person name="Dien B."/>
            <person name="Trinh C.T."/>
        </authorList>
    </citation>
    <scope>NUCLEOTIDE SEQUENCE [LARGE SCALE GENOMIC DNA]</scope>
    <source>
        <strain evidence="6 8">YB392</strain>
    </source>
</reference>
<feature type="domain" description="AMP-binding enzyme C-terminal" evidence="4">
    <location>
        <begin position="498"/>
        <end position="575"/>
    </location>
</feature>
<dbReference type="Pfam" id="PF13193">
    <property type="entry name" value="AMP-binding_C"/>
    <property type="match status" value="1"/>
</dbReference>
<protein>
    <recommendedName>
        <fullName evidence="9">4-coumarate--CoA ligase-like 7</fullName>
    </recommendedName>
</protein>
<dbReference type="KEGG" id="yli:2907252"/>
<dbReference type="Proteomes" id="UP000182444">
    <property type="component" value="Chromosome 1B"/>
</dbReference>
<dbReference type="PANTHER" id="PTHR24096">
    <property type="entry name" value="LONG-CHAIN-FATTY-ACID--COA LIGASE"/>
    <property type="match status" value="1"/>
</dbReference>
<dbReference type="Gene3D" id="3.40.50.12780">
    <property type="entry name" value="N-terminal domain of ligase-like"/>
    <property type="match status" value="1"/>
</dbReference>
<dbReference type="GeneID" id="2907252"/>
<evidence type="ECO:0000313" key="8">
    <source>
        <dbReference type="Proteomes" id="UP000256601"/>
    </source>
</evidence>
<accession>A0A1D8N6X2</accession>
<dbReference type="Proteomes" id="UP000256601">
    <property type="component" value="Unassembled WGS sequence"/>
</dbReference>
<keyword evidence="2" id="KW-0436">Ligase</keyword>
<reference evidence="5 7" key="1">
    <citation type="journal article" date="2016" name="PLoS ONE">
        <title>Sequence Assembly of Yarrowia lipolytica Strain W29/CLIB89 Shows Transposable Element Diversity.</title>
        <authorList>
            <person name="Magnan C."/>
            <person name="Yu J."/>
            <person name="Chang I."/>
            <person name="Jahn E."/>
            <person name="Kanomata Y."/>
            <person name="Wu J."/>
            <person name="Zeller M."/>
            <person name="Oakes M."/>
            <person name="Baldi P."/>
            <person name="Sandmeyer S."/>
        </authorList>
    </citation>
    <scope>NUCLEOTIDE SEQUENCE [LARGE SCALE GENOMIC DNA]</scope>
    <source>
        <strain evidence="5">CLIB89</strain>
        <strain evidence="7">CLIB89(W29)</strain>
    </source>
</reference>
<evidence type="ECO:0000256" key="1">
    <source>
        <dbReference type="ARBA" id="ARBA00006432"/>
    </source>
</evidence>
<dbReference type="SUPFAM" id="SSF56801">
    <property type="entry name" value="Acetyl-CoA synthetase-like"/>
    <property type="match status" value="1"/>
</dbReference>
<dbReference type="InterPro" id="IPR000873">
    <property type="entry name" value="AMP-dep_synth/lig_dom"/>
</dbReference>
<dbReference type="Pfam" id="PF00501">
    <property type="entry name" value="AMP-binding"/>
    <property type="match status" value="1"/>
</dbReference>
<gene>
    <name evidence="6" type="ORF">B0I71DRAFT_175999</name>
    <name evidence="5" type="ORF">YALI1_B10231g</name>
</gene>